<feature type="non-terminal residue" evidence="2">
    <location>
        <position position="66"/>
    </location>
</feature>
<protein>
    <submittedName>
        <fullName evidence="2">LIPS lipase</fullName>
    </submittedName>
</protein>
<feature type="domain" description="Hormone-sensitive lipase N-terminal" evidence="1">
    <location>
        <begin position="1"/>
        <end position="65"/>
    </location>
</feature>
<dbReference type="AlphaFoldDB" id="A0A7L1IB39"/>
<proteinExistence type="predicted"/>
<accession>A0A7L1IB39</accession>
<evidence type="ECO:0000259" key="1">
    <source>
        <dbReference type="Pfam" id="PF06350"/>
    </source>
</evidence>
<evidence type="ECO:0000313" key="3">
    <source>
        <dbReference type="Proteomes" id="UP000586634"/>
    </source>
</evidence>
<sequence length="66" mass="7515">YGEALAQLRALLCLAQRLLVRNPPGCLFPSEEDEEDEEEGLSRTVLREYSTMRNGCFYGRCLGFQV</sequence>
<comment type="caution">
    <text evidence="2">The sequence shown here is derived from an EMBL/GenBank/DDBJ whole genome shotgun (WGS) entry which is preliminary data.</text>
</comment>
<name>A0A7L1IB39_9CHAR</name>
<dbReference type="GO" id="GO:0016298">
    <property type="term" value="F:lipase activity"/>
    <property type="evidence" value="ECO:0007669"/>
    <property type="project" value="InterPro"/>
</dbReference>
<dbReference type="GO" id="GO:0016042">
    <property type="term" value="P:lipid catabolic process"/>
    <property type="evidence" value="ECO:0007669"/>
    <property type="project" value="InterPro"/>
</dbReference>
<feature type="non-terminal residue" evidence="2">
    <location>
        <position position="1"/>
    </location>
</feature>
<dbReference type="GO" id="GO:0008203">
    <property type="term" value="P:cholesterol metabolic process"/>
    <property type="evidence" value="ECO:0007669"/>
    <property type="project" value="InterPro"/>
</dbReference>
<organism evidence="2 3">
    <name type="scientific">Nycticryphes semicollaris</name>
    <dbReference type="NCBI Taxonomy" id="227226"/>
    <lineage>
        <taxon>Eukaryota</taxon>
        <taxon>Metazoa</taxon>
        <taxon>Chordata</taxon>
        <taxon>Craniata</taxon>
        <taxon>Vertebrata</taxon>
        <taxon>Euteleostomi</taxon>
        <taxon>Archelosauria</taxon>
        <taxon>Archosauria</taxon>
        <taxon>Dinosauria</taxon>
        <taxon>Saurischia</taxon>
        <taxon>Theropoda</taxon>
        <taxon>Coelurosauria</taxon>
        <taxon>Aves</taxon>
        <taxon>Neognathae</taxon>
        <taxon>Neoaves</taxon>
        <taxon>Charadriiformes</taxon>
        <taxon>Rostratulidae</taxon>
        <taxon>Nycticryphes</taxon>
    </lineage>
</organism>
<gene>
    <name evidence="2" type="primary">Lipe</name>
    <name evidence="2" type="ORF">NYCSEM_R15761</name>
</gene>
<keyword evidence="3" id="KW-1185">Reference proteome</keyword>
<dbReference type="Pfam" id="PF06350">
    <property type="entry name" value="HSL_N"/>
    <property type="match status" value="1"/>
</dbReference>
<evidence type="ECO:0000313" key="2">
    <source>
        <dbReference type="EMBL" id="NXN34569.1"/>
    </source>
</evidence>
<dbReference type="InterPro" id="IPR010468">
    <property type="entry name" value="HSL_N"/>
</dbReference>
<dbReference type="Proteomes" id="UP000586634">
    <property type="component" value="Unassembled WGS sequence"/>
</dbReference>
<dbReference type="EMBL" id="VXBJ01008150">
    <property type="protein sequence ID" value="NXN34569.1"/>
    <property type="molecule type" value="Genomic_DNA"/>
</dbReference>
<reference evidence="2 3" key="1">
    <citation type="submission" date="2019-09" db="EMBL/GenBank/DDBJ databases">
        <title>Bird 10,000 Genomes (B10K) Project - Family phase.</title>
        <authorList>
            <person name="Zhang G."/>
        </authorList>
    </citation>
    <scope>NUCLEOTIDE SEQUENCE [LARGE SCALE GENOMIC DNA]</scope>
    <source>
        <strain evidence="2">B10K-DU-002-14</strain>
        <tissue evidence="2">Muscle</tissue>
    </source>
</reference>